<reference evidence="1 2" key="1">
    <citation type="submission" date="2021-06" db="EMBL/GenBank/DDBJ databases">
        <title>Caerostris extrusa draft genome.</title>
        <authorList>
            <person name="Kono N."/>
            <person name="Arakawa K."/>
        </authorList>
    </citation>
    <scope>NUCLEOTIDE SEQUENCE [LARGE SCALE GENOMIC DNA]</scope>
</reference>
<dbReference type="AlphaFoldDB" id="A0AAV4N2X8"/>
<dbReference type="Proteomes" id="UP001054945">
    <property type="component" value="Unassembled WGS sequence"/>
</dbReference>
<sequence length="90" mass="10342">MEMLLKEPVKDPSNATSYRPISLSKIVEFVLFSKTNSLIYTSNLKVAQQMGSTLNLSTILHLLRITEVISEAFMYKSITRVIYQWSLWPS</sequence>
<accession>A0AAV4N2X8</accession>
<dbReference type="EMBL" id="BPLR01020475">
    <property type="protein sequence ID" value="GIX79192.1"/>
    <property type="molecule type" value="Genomic_DNA"/>
</dbReference>
<gene>
    <name evidence="1" type="ORF">CEXT_711501</name>
</gene>
<name>A0AAV4N2X8_CAEEX</name>
<proteinExistence type="predicted"/>
<protein>
    <submittedName>
        <fullName evidence="1">Uncharacterized protein</fullName>
    </submittedName>
</protein>
<keyword evidence="2" id="KW-1185">Reference proteome</keyword>
<evidence type="ECO:0000313" key="2">
    <source>
        <dbReference type="Proteomes" id="UP001054945"/>
    </source>
</evidence>
<organism evidence="1 2">
    <name type="scientific">Caerostris extrusa</name>
    <name type="common">Bark spider</name>
    <name type="synonym">Caerostris bankana</name>
    <dbReference type="NCBI Taxonomy" id="172846"/>
    <lineage>
        <taxon>Eukaryota</taxon>
        <taxon>Metazoa</taxon>
        <taxon>Ecdysozoa</taxon>
        <taxon>Arthropoda</taxon>
        <taxon>Chelicerata</taxon>
        <taxon>Arachnida</taxon>
        <taxon>Araneae</taxon>
        <taxon>Araneomorphae</taxon>
        <taxon>Entelegynae</taxon>
        <taxon>Araneoidea</taxon>
        <taxon>Araneidae</taxon>
        <taxon>Caerostris</taxon>
    </lineage>
</organism>
<evidence type="ECO:0000313" key="1">
    <source>
        <dbReference type="EMBL" id="GIX79192.1"/>
    </source>
</evidence>
<comment type="caution">
    <text evidence="1">The sequence shown here is derived from an EMBL/GenBank/DDBJ whole genome shotgun (WGS) entry which is preliminary data.</text>
</comment>